<feature type="region of interest" description="Disordered" evidence="5">
    <location>
        <begin position="285"/>
        <end position="305"/>
    </location>
</feature>
<dbReference type="EC" id="3.4.21.-" evidence="4"/>
<dbReference type="Gene3D" id="2.40.10.120">
    <property type="match status" value="1"/>
</dbReference>
<dbReference type="GO" id="GO:0006260">
    <property type="term" value="P:DNA replication"/>
    <property type="evidence" value="ECO:0007669"/>
    <property type="project" value="TreeGrafter"/>
</dbReference>
<dbReference type="GO" id="GO:0008236">
    <property type="term" value="F:serine-type peptidase activity"/>
    <property type="evidence" value="ECO:0007669"/>
    <property type="project" value="UniProtKB-KW"/>
</dbReference>
<dbReference type="PRINTS" id="PR00839">
    <property type="entry name" value="V8PROTEASE"/>
</dbReference>
<dbReference type="GO" id="GO:0000785">
    <property type="term" value="C:chromatin"/>
    <property type="evidence" value="ECO:0007669"/>
    <property type="project" value="TreeGrafter"/>
</dbReference>
<dbReference type="GO" id="GO:0006508">
    <property type="term" value="P:proteolysis"/>
    <property type="evidence" value="ECO:0007669"/>
    <property type="project" value="UniProtKB-KW"/>
</dbReference>
<protein>
    <recommendedName>
        <fullName evidence="4">Serine protease</fullName>
        <ecNumber evidence="4">3.4.21.-</ecNumber>
    </recommendedName>
</protein>
<feature type="compositionally biased region" description="Polar residues" evidence="5">
    <location>
        <begin position="11"/>
        <end position="24"/>
    </location>
</feature>
<organism evidence="6 7">
    <name type="scientific">Pipistrellus kuhlii</name>
    <name type="common">Kuhl's pipistrelle</name>
    <dbReference type="NCBI Taxonomy" id="59472"/>
    <lineage>
        <taxon>Eukaryota</taxon>
        <taxon>Metazoa</taxon>
        <taxon>Chordata</taxon>
        <taxon>Craniata</taxon>
        <taxon>Vertebrata</taxon>
        <taxon>Euteleostomi</taxon>
        <taxon>Mammalia</taxon>
        <taxon>Eutheria</taxon>
        <taxon>Laurasiatheria</taxon>
        <taxon>Chiroptera</taxon>
        <taxon>Yangochiroptera</taxon>
        <taxon>Vespertilionidae</taxon>
        <taxon>Pipistrellus</taxon>
    </lineage>
</organism>
<dbReference type="InterPro" id="IPR009003">
    <property type="entry name" value="Peptidase_S1_PA"/>
</dbReference>
<feature type="compositionally biased region" description="Basic and acidic residues" evidence="5">
    <location>
        <begin position="285"/>
        <end position="297"/>
    </location>
</feature>
<dbReference type="AlphaFoldDB" id="A0A7J7X029"/>
<dbReference type="SUPFAM" id="SSF50494">
    <property type="entry name" value="Trypsin-like serine proteases"/>
    <property type="match status" value="1"/>
</dbReference>
<proteinExistence type="inferred from homology"/>
<gene>
    <name evidence="6" type="ORF">mPipKuh1_004702</name>
</gene>
<evidence type="ECO:0000256" key="4">
    <source>
        <dbReference type="RuleBase" id="RU004296"/>
    </source>
</evidence>
<accession>A0A7J7X029</accession>
<dbReference type="PANTHER" id="PTHR14389:SF4">
    <property type="entry name" value="SERINE PROTEASE FAM111B"/>
    <property type="match status" value="1"/>
</dbReference>
<keyword evidence="3 4" id="KW-0720">Serine protease</keyword>
<feature type="region of interest" description="Disordered" evidence="5">
    <location>
        <begin position="1"/>
        <end position="44"/>
    </location>
</feature>
<dbReference type="Proteomes" id="UP000558488">
    <property type="component" value="Unassembled WGS sequence"/>
</dbReference>
<dbReference type="PANTHER" id="PTHR14389">
    <property type="entry name" value="SI:CH1073-475A24.1"/>
    <property type="match status" value="1"/>
</dbReference>
<feature type="region of interest" description="Disordered" evidence="5">
    <location>
        <begin position="713"/>
        <end position="733"/>
    </location>
</feature>
<dbReference type="OrthoDB" id="10025068at2759"/>
<evidence type="ECO:0000256" key="2">
    <source>
        <dbReference type="ARBA" id="ARBA00022801"/>
    </source>
</evidence>
<dbReference type="InterPro" id="IPR008256">
    <property type="entry name" value="Peptidase_S1B"/>
</dbReference>
<keyword evidence="2 4" id="KW-0378">Hydrolase</keyword>
<evidence type="ECO:0000256" key="3">
    <source>
        <dbReference type="ARBA" id="ARBA00022825"/>
    </source>
</evidence>
<evidence type="ECO:0000313" key="6">
    <source>
        <dbReference type="EMBL" id="KAF6342816.1"/>
    </source>
</evidence>
<dbReference type="EMBL" id="JACAGB010000009">
    <property type="protein sequence ID" value="KAF6342816.1"/>
    <property type="molecule type" value="Genomic_DNA"/>
</dbReference>
<sequence length="733" mass="84428">MNPVKLEENKSLNATEYDQSTRPEVSQDMGMEPTCAGTPDDHSPPDNRGYCSSFAVKCKVNEHEISLKTQNPNGRDCKKHKFTFNWNKISGKSEHREYTASGELNETIYSALTAIEDFCERMEKHFDKDIIAYEEKNIRGYVNLGMPLKCLLPESHLKISFYKRNKNEKENNISSTGENDQLLRLYKNPNNVECILFHVVAFGKTTKTIVKIRGFHGKGSTLCVYALEGETIQEALCKDGRFRSDLDQLKWRLIENHKMVYEKQSRVKDVSGKTLEMEILKESPVKKHTHEKIEQKNESATGEISPQDLMPSQVQVLEPEAGGETEDVEYSQKKVLPPRSRGHDIEDKKRRTISKIKNYYQENHTQKNSKQISLIQQRPHLDMQSAINWDIQEKTTDPWLKNCKILNKVIFQQYPNFNKYALCMKKFFLEEQKKNELSPSEQFSIYEKHFAKATKNSTTIANYEFRTQRSKSVGFIYWDNNGNIGNATCFVFSAGYIFTCQHVVDLIVGEGTDPHLWPDRISKCAKVTFTYKKLHFIFEECFSIEPWFEVYDKGLDYAVLKLRANGNGFPPGLFDQISSLPPSGLIYLIGHPEGQVKQIDECAVITIVDRAGRYSDIVFSMFTPRSFPPVAWRSDALSYDTCFMEGSSGSPVFNAAHQVVAIHSFGQFYERDGKKHALIEFGYSMESILHDIKQKNEAFYKLLTEEKIENLNQEKNNKQESSLQNQQVELMEH</sequence>
<reference evidence="6 7" key="1">
    <citation type="journal article" date="2020" name="Nature">
        <title>Six reference-quality genomes reveal evolution of bat adaptations.</title>
        <authorList>
            <person name="Jebb D."/>
            <person name="Huang Z."/>
            <person name="Pippel M."/>
            <person name="Hughes G.M."/>
            <person name="Lavrichenko K."/>
            <person name="Devanna P."/>
            <person name="Winkler S."/>
            <person name="Jermiin L.S."/>
            <person name="Skirmuntt E.C."/>
            <person name="Katzourakis A."/>
            <person name="Burkitt-Gray L."/>
            <person name="Ray D.A."/>
            <person name="Sullivan K.A.M."/>
            <person name="Roscito J.G."/>
            <person name="Kirilenko B.M."/>
            <person name="Davalos L.M."/>
            <person name="Corthals A.P."/>
            <person name="Power M.L."/>
            <person name="Jones G."/>
            <person name="Ransome R.D."/>
            <person name="Dechmann D.K.N."/>
            <person name="Locatelli A.G."/>
            <person name="Puechmaille S.J."/>
            <person name="Fedrigo O."/>
            <person name="Jarvis E.D."/>
            <person name="Hiller M."/>
            <person name="Vernes S.C."/>
            <person name="Myers E.W."/>
            <person name="Teeling E.C."/>
        </authorList>
    </citation>
    <scope>NUCLEOTIDE SEQUENCE [LARGE SCALE GENOMIC DNA]</scope>
    <source>
        <strain evidence="6">MPipKuh1</strain>
        <tissue evidence="6">Flight muscle</tissue>
    </source>
</reference>
<dbReference type="Pfam" id="PF13365">
    <property type="entry name" value="Trypsin_2"/>
    <property type="match status" value="1"/>
</dbReference>
<dbReference type="GO" id="GO:0005634">
    <property type="term" value="C:nucleus"/>
    <property type="evidence" value="ECO:0007669"/>
    <property type="project" value="TreeGrafter"/>
</dbReference>
<comment type="similarity">
    <text evidence="4">Belongs to the peptidase S1B family.</text>
</comment>
<evidence type="ECO:0000313" key="7">
    <source>
        <dbReference type="Proteomes" id="UP000558488"/>
    </source>
</evidence>
<keyword evidence="1 4" id="KW-0645">Protease</keyword>
<evidence type="ECO:0000256" key="5">
    <source>
        <dbReference type="SAM" id="MobiDB-lite"/>
    </source>
</evidence>
<evidence type="ECO:0000256" key="1">
    <source>
        <dbReference type="ARBA" id="ARBA00022670"/>
    </source>
</evidence>
<feature type="compositionally biased region" description="Polar residues" evidence="5">
    <location>
        <begin position="721"/>
        <end position="733"/>
    </location>
</feature>
<comment type="caution">
    <text evidence="6">The sequence shown here is derived from an EMBL/GenBank/DDBJ whole genome shotgun (WGS) entry which is preliminary data.</text>
</comment>
<feature type="compositionally biased region" description="Basic and acidic residues" evidence="5">
    <location>
        <begin position="1"/>
        <end position="10"/>
    </location>
</feature>
<keyword evidence="7" id="KW-1185">Reference proteome</keyword>
<name>A0A7J7X029_PIPKU</name>